<dbReference type="RefSeq" id="WP_004442153.1">
    <property type="nucleotide sequence ID" value="NZ_AHOP02000067.1"/>
</dbReference>
<sequence>MILFFFIVPDILLIEVNDIYTFRPRATNLKLNDKLIRKELKAYLLKKKISRKEIIEELSVHNGNAIADVVSLNKKLHCYEIKGETDSLSRLKNQKIYYDSTFPLTTLVTTKNHLTSAHDKVPIHWGIIEVKYMNKKVTFKNIRKASNNINRAEDKALLLLWKSELQELYKKIFKRLPKSKLSRIGLIQEICENTNIKNIDYILPGIISNRTY</sequence>
<protein>
    <recommendedName>
        <fullName evidence="3">Sce7726 family protein</fullName>
    </recommendedName>
</protein>
<dbReference type="AlphaFoldDB" id="M6U2L6"/>
<dbReference type="InterPro" id="IPR047729">
    <property type="entry name" value="Sce7726-like"/>
</dbReference>
<name>M6U2L6_9LEPT</name>
<proteinExistence type="predicted"/>
<evidence type="ECO:0000313" key="2">
    <source>
        <dbReference type="Proteomes" id="UP000012153"/>
    </source>
</evidence>
<evidence type="ECO:0000313" key="1">
    <source>
        <dbReference type="EMBL" id="EMO38740.1"/>
    </source>
</evidence>
<evidence type="ECO:0008006" key="3">
    <source>
        <dbReference type="Google" id="ProtNLM"/>
    </source>
</evidence>
<reference evidence="1 2" key="1">
    <citation type="submission" date="2013-01" db="EMBL/GenBank/DDBJ databases">
        <authorList>
            <person name="Harkins D.M."/>
            <person name="Durkin A.S."/>
            <person name="Brinkac L.M."/>
            <person name="Haft D.H."/>
            <person name="Selengut J.D."/>
            <person name="Sanka R."/>
            <person name="DePew J."/>
            <person name="Purushe J."/>
            <person name="Matthias M.A."/>
            <person name="Vinetz J.M."/>
            <person name="Sutton G.G."/>
            <person name="Nierman W.C."/>
            <person name="Fouts D.E."/>
        </authorList>
    </citation>
    <scope>NUCLEOTIDE SEQUENCE [LARGE SCALE GENOMIC DNA]</scope>
    <source>
        <strain evidence="1 2">ZUN142</strain>
    </source>
</reference>
<gene>
    <name evidence="1" type="ORF">LEP1GSC186_3191</name>
</gene>
<comment type="caution">
    <text evidence="1">The sequence shown here is derived from an EMBL/GenBank/DDBJ whole genome shotgun (WGS) entry which is preliminary data.</text>
</comment>
<organism evidence="1 2">
    <name type="scientific">Leptospira noguchii serovar Autumnalis str. ZUN142</name>
    <dbReference type="NCBI Taxonomy" id="1085540"/>
    <lineage>
        <taxon>Bacteria</taxon>
        <taxon>Pseudomonadati</taxon>
        <taxon>Spirochaetota</taxon>
        <taxon>Spirochaetia</taxon>
        <taxon>Leptospirales</taxon>
        <taxon>Leptospiraceae</taxon>
        <taxon>Leptospira</taxon>
    </lineage>
</organism>
<accession>M6U2L6</accession>
<dbReference type="Proteomes" id="UP000012153">
    <property type="component" value="Unassembled WGS sequence"/>
</dbReference>
<dbReference type="EMBL" id="AHOP02000067">
    <property type="protein sequence ID" value="EMO38740.1"/>
    <property type="molecule type" value="Genomic_DNA"/>
</dbReference>
<dbReference type="NCBIfam" id="NF033832">
    <property type="entry name" value="sce7726_fam"/>
    <property type="match status" value="1"/>
</dbReference>